<evidence type="ECO:0000313" key="1">
    <source>
        <dbReference type="EMBL" id="MBA4632314.1"/>
    </source>
</evidence>
<protein>
    <submittedName>
        <fullName evidence="1">Uncharacterized protein</fullName>
    </submittedName>
</protein>
<accession>A0A7C8Z241</accession>
<dbReference type="EMBL" id="GISG01081957">
    <property type="protein sequence ID" value="MBA4632314.1"/>
    <property type="molecule type" value="Transcribed_RNA"/>
</dbReference>
<reference evidence="1" key="2">
    <citation type="submission" date="2020-07" db="EMBL/GenBank/DDBJ databases">
        <authorList>
            <person name="Vera ALvarez R."/>
            <person name="Arias-Moreno D.M."/>
            <person name="Jimenez-Jacinto V."/>
            <person name="Jimenez-Bremont J.F."/>
            <person name="Swaminathan K."/>
            <person name="Moose S.P."/>
            <person name="Guerrero-Gonzalez M.L."/>
            <person name="Marino-Ramirez L."/>
            <person name="Landsman D."/>
            <person name="Rodriguez-Kessler M."/>
            <person name="Delgado-Sanchez P."/>
        </authorList>
    </citation>
    <scope>NUCLEOTIDE SEQUENCE</scope>
    <source>
        <tissue evidence="1">Cladode</tissue>
    </source>
</reference>
<organism evidence="1">
    <name type="scientific">Opuntia streptacantha</name>
    <name type="common">Prickly pear cactus</name>
    <name type="synonym">Opuntia cardona</name>
    <dbReference type="NCBI Taxonomy" id="393608"/>
    <lineage>
        <taxon>Eukaryota</taxon>
        <taxon>Viridiplantae</taxon>
        <taxon>Streptophyta</taxon>
        <taxon>Embryophyta</taxon>
        <taxon>Tracheophyta</taxon>
        <taxon>Spermatophyta</taxon>
        <taxon>Magnoliopsida</taxon>
        <taxon>eudicotyledons</taxon>
        <taxon>Gunneridae</taxon>
        <taxon>Pentapetalae</taxon>
        <taxon>Caryophyllales</taxon>
        <taxon>Cactineae</taxon>
        <taxon>Cactaceae</taxon>
        <taxon>Opuntioideae</taxon>
        <taxon>Opuntia</taxon>
    </lineage>
</organism>
<reference evidence="1" key="1">
    <citation type="journal article" date="2013" name="J. Plant Res.">
        <title>Effect of fungi and light on seed germination of three Opuntia species from semiarid lands of central Mexico.</title>
        <authorList>
            <person name="Delgado-Sanchez P."/>
            <person name="Jimenez-Bremont J.F."/>
            <person name="Guerrero-Gonzalez Mde L."/>
            <person name="Flores J."/>
        </authorList>
    </citation>
    <scope>NUCLEOTIDE SEQUENCE</scope>
    <source>
        <tissue evidence="1">Cladode</tissue>
    </source>
</reference>
<sequence length="116" mass="13138">MLSISVPSRSLHVCPRPLILGVIEVDSEVNLNSPQNRILEPTKLLALDVEHKQPCSRRHDPHNVGILRIHQGTNIPLLNKYRHSQKKKLDKDTTDHLSPIFQSEAEIQQCNQSIAV</sequence>
<name>A0A7C8Z241_OPUST</name>
<dbReference type="AlphaFoldDB" id="A0A7C8Z241"/>
<proteinExistence type="predicted"/>